<dbReference type="GO" id="GO:0005737">
    <property type="term" value="C:cytoplasm"/>
    <property type="evidence" value="ECO:0007669"/>
    <property type="project" value="TreeGrafter"/>
</dbReference>
<dbReference type="InterPro" id="IPR002903">
    <property type="entry name" value="RsmH"/>
</dbReference>
<keyword evidence="4" id="KW-0949">S-adenosyl-L-methionine</keyword>
<accession>A0A381Q978</accession>
<dbReference type="PANTHER" id="PTHR11265:SF0">
    <property type="entry name" value="12S RRNA N4-METHYLCYTIDINE METHYLTRANSFERASE"/>
    <property type="match status" value="1"/>
</dbReference>
<keyword evidence="2" id="KW-0489">Methyltransferase</keyword>
<dbReference type="PIRSF" id="PIRSF004486">
    <property type="entry name" value="MraW"/>
    <property type="match status" value="1"/>
</dbReference>
<dbReference type="GO" id="GO:0070475">
    <property type="term" value="P:rRNA base methylation"/>
    <property type="evidence" value="ECO:0007669"/>
    <property type="project" value="TreeGrafter"/>
</dbReference>
<dbReference type="HAMAP" id="MF_01007">
    <property type="entry name" value="16SrRNA_methyltr_H"/>
    <property type="match status" value="1"/>
</dbReference>
<comment type="similarity">
    <text evidence="1">Belongs to the methyltransferase superfamily. RsmH family.</text>
</comment>
<dbReference type="EMBL" id="UINC01001261">
    <property type="protein sequence ID" value="SUZ75892.1"/>
    <property type="molecule type" value="Genomic_DNA"/>
</dbReference>
<dbReference type="GO" id="GO:0071424">
    <property type="term" value="F:rRNA (cytosine-N4-)-methyltransferase activity"/>
    <property type="evidence" value="ECO:0007669"/>
    <property type="project" value="TreeGrafter"/>
</dbReference>
<protein>
    <recommendedName>
        <fullName evidence="6">16S rRNA (Cytosine(1402)-N(4))-methyltransferase</fullName>
    </recommendedName>
</protein>
<proteinExistence type="inferred from homology"/>
<name>A0A381Q978_9ZZZZ</name>
<dbReference type="Pfam" id="PF01795">
    <property type="entry name" value="Methyltransf_5"/>
    <property type="match status" value="1"/>
</dbReference>
<dbReference type="InterPro" id="IPR029063">
    <property type="entry name" value="SAM-dependent_MTases_sf"/>
</dbReference>
<evidence type="ECO:0000313" key="5">
    <source>
        <dbReference type="EMBL" id="SUZ75892.1"/>
    </source>
</evidence>
<dbReference type="PANTHER" id="PTHR11265">
    <property type="entry name" value="S-ADENOSYL-METHYLTRANSFERASE MRAW"/>
    <property type="match status" value="1"/>
</dbReference>
<sequence length="315" mass="34653">MGVEVTFEHLPVMLTEVLEVFQPIEDGLIVDATVGGAGHARALLRQAPAIQLLGIDRDPSAVKMATHRVAEFGSRAQVMHGRFDEIGQILDLDGRELSGAVFDLGVSSHQLDTPSRGFSHRHSGPLDMRMNLHDQLDAAKIVNTYSEDELARLLRENSDERFARRIADSIISARPIESTKELADVVRAAVPAAARRKGRHPARKTFQAIRIAVNSELDLIEPALTQTIERLRPGGRLVVLSYHSGEDRIVKHVLRDAADGVCVCPSSLPCICGSEPNVRLLRRKVMRPGVEEIERNPRAASARFRAAERLSVGEV</sequence>
<evidence type="ECO:0000256" key="1">
    <source>
        <dbReference type="ARBA" id="ARBA00010396"/>
    </source>
</evidence>
<evidence type="ECO:0000256" key="2">
    <source>
        <dbReference type="ARBA" id="ARBA00022603"/>
    </source>
</evidence>
<gene>
    <name evidence="5" type="ORF">METZ01_LOCUS28746</name>
</gene>
<reference evidence="5" key="1">
    <citation type="submission" date="2018-05" db="EMBL/GenBank/DDBJ databases">
        <authorList>
            <person name="Lanie J.A."/>
            <person name="Ng W.-L."/>
            <person name="Kazmierczak K.M."/>
            <person name="Andrzejewski T.M."/>
            <person name="Davidsen T.M."/>
            <person name="Wayne K.J."/>
            <person name="Tettelin H."/>
            <person name="Glass J.I."/>
            <person name="Rusch D."/>
            <person name="Podicherti R."/>
            <person name="Tsui H.-C.T."/>
            <person name="Winkler M.E."/>
        </authorList>
    </citation>
    <scope>NUCLEOTIDE SEQUENCE</scope>
</reference>
<dbReference type="SUPFAM" id="SSF53335">
    <property type="entry name" value="S-adenosyl-L-methionine-dependent methyltransferases"/>
    <property type="match status" value="1"/>
</dbReference>
<keyword evidence="3" id="KW-0808">Transferase</keyword>
<dbReference type="Gene3D" id="1.10.150.170">
    <property type="entry name" value="Putative methyltransferase TM0872, insert domain"/>
    <property type="match status" value="1"/>
</dbReference>
<dbReference type="InterPro" id="IPR023397">
    <property type="entry name" value="SAM-dep_MeTrfase_MraW_recog"/>
</dbReference>
<organism evidence="5">
    <name type="scientific">marine metagenome</name>
    <dbReference type="NCBI Taxonomy" id="408172"/>
    <lineage>
        <taxon>unclassified sequences</taxon>
        <taxon>metagenomes</taxon>
        <taxon>ecological metagenomes</taxon>
    </lineage>
</organism>
<dbReference type="AlphaFoldDB" id="A0A381Q978"/>
<evidence type="ECO:0000256" key="4">
    <source>
        <dbReference type="ARBA" id="ARBA00022691"/>
    </source>
</evidence>
<dbReference type="SUPFAM" id="SSF81799">
    <property type="entry name" value="Putative methyltransferase TM0872, insert domain"/>
    <property type="match status" value="1"/>
</dbReference>
<dbReference type="Gene3D" id="3.40.50.150">
    <property type="entry name" value="Vaccinia Virus protein VP39"/>
    <property type="match status" value="1"/>
</dbReference>
<dbReference type="NCBIfam" id="TIGR00006">
    <property type="entry name" value="16S rRNA (cytosine(1402)-N(4))-methyltransferase RsmH"/>
    <property type="match status" value="1"/>
</dbReference>
<evidence type="ECO:0008006" key="6">
    <source>
        <dbReference type="Google" id="ProtNLM"/>
    </source>
</evidence>
<evidence type="ECO:0000256" key="3">
    <source>
        <dbReference type="ARBA" id="ARBA00022679"/>
    </source>
</evidence>